<reference evidence="3 4" key="1">
    <citation type="submission" date="2014-04" db="EMBL/GenBank/DDBJ databases">
        <authorList>
            <person name="Sears C."/>
            <person name="Carroll K."/>
            <person name="Sack B.R."/>
            <person name="Qadri F."/>
            <person name="Myers L.L."/>
            <person name="Chung G.-T."/>
            <person name="Escheverria P."/>
            <person name="Fraser C.M."/>
            <person name="Sadzewicz L."/>
            <person name="Shefchek K.A."/>
            <person name="Tallon L."/>
            <person name="Das S.P."/>
            <person name="Daugherty S."/>
            <person name="Mongodin E.F."/>
        </authorList>
    </citation>
    <scope>NUCLEOTIDE SEQUENCE [LARGE SCALE GENOMIC DNA]</scope>
    <source>
        <strain evidence="3 4">3975 RP4</strain>
    </source>
</reference>
<organism evidence="3 4">
    <name type="scientific">Phocaeicola vulgatus str. 3975 RP4</name>
    <dbReference type="NCBI Taxonomy" id="1339352"/>
    <lineage>
        <taxon>Bacteria</taxon>
        <taxon>Pseudomonadati</taxon>
        <taxon>Bacteroidota</taxon>
        <taxon>Bacteroidia</taxon>
        <taxon>Bacteroidales</taxon>
        <taxon>Bacteroidaceae</taxon>
        <taxon>Phocaeicola</taxon>
    </lineage>
</organism>
<dbReference type="Proteomes" id="UP000027661">
    <property type="component" value="Unassembled WGS sequence"/>
</dbReference>
<dbReference type="CDD" id="cd07381">
    <property type="entry name" value="MPP_CapA"/>
    <property type="match status" value="1"/>
</dbReference>
<dbReference type="RefSeq" id="WP_005839104.1">
    <property type="nucleotide sequence ID" value="NZ_JNHM01000012.1"/>
</dbReference>
<protein>
    <submittedName>
        <fullName evidence="3">Calcineurin-like phosphoesterase family protein</fullName>
    </submittedName>
</protein>
<name>A0A069SNP7_PHOVU</name>
<evidence type="ECO:0000313" key="4">
    <source>
        <dbReference type="Proteomes" id="UP000027661"/>
    </source>
</evidence>
<proteinExistence type="inferred from homology"/>
<dbReference type="InterPro" id="IPR019079">
    <property type="entry name" value="Capsule_synth_CapA"/>
</dbReference>
<dbReference type="Pfam" id="PF09587">
    <property type="entry name" value="PGA_cap"/>
    <property type="match status" value="1"/>
</dbReference>
<comment type="similarity">
    <text evidence="1">Belongs to the CapA family.</text>
</comment>
<evidence type="ECO:0000259" key="2">
    <source>
        <dbReference type="SMART" id="SM00854"/>
    </source>
</evidence>
<evidence type="ECO:0000256" key="1">
    <source>
        <dbReference type="ARBA" id="ARBA00005662"/>
    </source>
</evidence>
<dbReference type="PANTHER" id="PTHR33393:SF12">
    <property type="entry name" value="CAPSULE BIOSYNTHESIS PROTEIN CAPA"/>
    <property type="match status" value="1"/>
</dbReference>
<dbReference type="Gene3D" id="3.60.21.10">
    <property type="match status" value="1"/>
</dbReference>
<sequence length="357" mass="40909">MKQIFILFLLWFGLSLSAQDRISLLFVGDLMQHQAQIDAARQGDGYNYNDCFRHVKKEISEADMAIGNLEVTLGGKPYRGYPAFSAPDEYLHAIKEAGFDVLLTANNHCLDKGKLGLERTILMLDSLKIHHAGTYRNPEERHKNYPLLIEKNGFRIVLLNYTYGTNGLKTDAPNVVNYINREQIKKDILDARRKLPDVIIACMHWGVEYCSFPERSECELANWLIEQGVDHVIGSHPHVLQPMEIVKDPRTPARHVIVYSLGNFISNMSKEKTDGGAMVRLKLQRIFRITRLADCEYALVWTSRPVLSKKKNFELYPVTFINKSINNEELNVMKRFLKGTENLLGKSNGGIKEYFFE</sequence>
<dbReference type="InterPro" id="IPR052169">
    <property type="entry name" value="CW_Biosynth-Accessory"/>
</dbReference>
<dbReference type="PANTHER" id="PTHR33393">
    <property type="entry name" value="POLYGLUTAMINE SYNTHESIS ACCESSORY PROTEIN RV0574C-RELATED"/>
    <property type="match status" value="1"/>
</dbReference>
<dbReference type="SUPFAM" id="SSF56300">
    <property type="entry name" value="Metallo-dependent phosphatases"/>
    <property type="match status" value="1"/>
</dbReference>
<dbReference type="EMBL" id="JNHM01000012">
    <property type="protein sequence ID" value="KDS55798.1"/>
    <property type="molecule type" value="Genomic_DNA"/>
</dbReference>
<dbReference type="SMART" id="SM00854">
    <property type="entry name" value="PGA_cap"/>
    <property type="match status" value="1"/>
</dbReference>
<accession>A0A069SNP7</accession>
<gene>
    <name evidence="3" type="ORF">M099_1097</name>
</gene>
<dbReference type="PATRIC" id="fig|1339352.3.peg.1061"/>
<evidence type="ECO:0000313" key="3">
    <source>
        <dbReference type="EMBL" id="KDS55798.1"/>
    </source>
</evidence>
<feature type="domain" description="Capsule synthesis protein CapA" evidence="2">
    <location>
        <begin position="23"/>
        <end position="268"/>
    </location>
</feature>
<dbReference type="InterPro" id="IPR029052">
    <property type="entry name" value="Metallo-depent_PP-like"/>
</dbReference>
<dbReference type="AlphaFoldDB" id="A0A069SNP7"/>
<comment type="caution">
    <text evidence="3">The sequence shown here is derived from an EMBL/GenBank/DDBJ whole genome shotgun (WGS) entry which is preliminary data.</text>
</comment>